<feature type="signal peptide" evidence="1">
    <location>
        <begin position="1"/>
        <end position="18"/>
    </location>
</feature>
<evidence type="ECO:0000313" key="2">
    <source>
        <dbReference type="EMBL" id="KAJ7366428.1"/>
    </source>
</evidence>
<name>A0AAD7AR06_9AGAR</name>
<keyword evidence="1" id="KW-0732">Signal</keyword>
<accession>A0AAD7AR06</accession>
<protein>
    <submittedName>
        <fullName evidence="2">Uncharacterized protein</fullName>
    </submittedName>
</protein>
<evidence type="ECO:0000256" key="1">
    <source>
        <dbReference type="SAM" id="SignalP"/>
    </source>
</evidence>
<dbReference type="EMBL" id="JARIHO010000002">
    <property type="protein sequence ID" value="KAJ7366428.1"/>
    <property type="molecule type" value="Genomic_DNA"/>
</dbReference>
<keyword evidence="3" id="KW-1185">Reference proteome</keyword>
<feature type="chain" id="PRO_5042227353" evidence="1">
    <location>
        <begin position="19"/>
        <end position="227"/>
    </location>
</feature>
<organism evidence="2 3">
    <name type="scientific">Mycena albidolilacea</name>
    <dbReference type="NCBI Taxonomy" id="1033008"/>
    <lineage>
        <taxon>Eukaryota</taxon>
        <taxon>Fungi</taxon>
        <taxon>Dikarya</taxon>
        <taxon>Basidiomycota</taxon>
        <taxon>Agaricomycotina</taxon>
        <taxon>Agaricomycetes</taxon>
        <taxon>Agaricomycetidae</taxon>
        <taxon>Agaricales</taxon>
        <taxon>Marasmiineae</taxon>
        <taxon>Mycenaceae</taxon>
        <taxon>Mycena</taxon>
    </lineage>
</organism>
<gene>
    <name evidence="2" type="ORF">DFH08DRAFT_797411</name>
</gene>
<comment type="caution">
    <text evidence="2">The sequence shown here is derived from an EMBL/GenBank/DDBJ whole genome shotgun (WGS) entry which is preliminary data.</text>
</comment>
<evidence type="ECO:0000313" key="3">
    <source>
        <dbReference type="Proteomes" id="UP001218218"/>
    </source>
</evidence>
<dbReference type="Proteomes" id="UP001218218">
    <property type="component" value="Unassembled WGS sequence"/>
</dbReference>
<dbReference type="AlphaFoldDB" id="A0AAD7AR06"/>
<proteinExistence type="predicted"/>
<reference evidence="2" key="1">
    <citation type="submission" date="2023-03" db="EMBL/GenBank/DDBJ databases">
        <title>Massive genome expansion in bonnet fungi (Mycena s.s.) driven by repeated elements and novel gene families across ecological guilds.</title>
        <authorList>
            <consortium name="Lawrence Berkeley National Laboratory"/>
            <person name="Harder C.B."/>
            <person name="Miyauchi S."/>
            <person name="Viragh M."/>
            <person name="Kuo A."/>
            <person name="Thoen E."/>
            <person name="Andreopoulos B."/>
            <person name="Lu D."/>
            <person name="Skrede I."/>
            <person name="Drula E."/>
            <person name="Henrissat B."/>
            <person name="Morin E."/>
            <person name="Kohler A."/>
            <person name="Barry K."/>
            <person name="LaButti K."/>
            <person name="Morin E."/>
            <person name="Salamov A."/>
            <person name="Lipzen A."/>
            <person name="Mereny Z."/>
            <person name="Hegedus B."/>
            <person name="Baldrian P."/>
            <person name="Stursova M."/>
            <person name="Weitz H."/>
            <person name="Taylor A."/>
            <person name="Grigoriev I.V."/>
            <person name="Nagy L.G."/>
            <person name="Martin F."/>
            <person name="Kauserud H."/>
        </authorList>
    </citation>
    <scope>NUCLEOTIDE SEQUENCE</scope>
    <source>
        <strain evidence="2">CBHHK002</strain>
    </source>
</reference>
<sequence>MFIPFCSFLLVLLLLCSSLPPLIKTWFPSHLVVRNPMLKSLQAFSIPLLLLLVKLPPLLFPPQLRAASEKSSYHPILLAGLAIVTKPIPTGPHADHIVPSAGLHLSCKHPLSEADGDSHSTTHPQLNHLIQVPQLPPQRCNFTLLILRPIPVNSLHLKLNYINDWLASTQKSGGSRAYRNTSTSSSKHFKSHTQLKQWQLIKIPKHCFYCASPSHLVTTCPMPGDIN</sequence>